<proteinExistence type="predicted"/>
<sequence>MENPEEEISGVIHLLTQSPPTTQLETIETYFTPNASFTHPFCRTGKWENSRFLIQVIYRWYKIMSPRIDITVHSVAFDKPNLLLYVSISQVFRIWIVPFYRAPVKLVTVLELKHNKGDNLYYIDSQNDLYQVDQFVRFIAPGFGKILVWMWQFWATFFCLLGAATLWPISLVEEYMGSEKQIGAGRRKKRKTATEEIEEIELRELDRMSKRLS</sequence>
<keyword evidence="4" id="KW-1185">Reference proteome</keyword>
<dbReference type="InterPro" id="IPR057514">
    <property type="entry name" value="NTF2_SigF"/>
</dbReference>
<dbReference type="Pfam" id="PF24840">
    <property type="entry name" value="NTF2_SigF"/>
    <property type="match status" value="1"/>
</dbReference>
<accession>A0A6A5Z706</accession>
<keyword evidence="1" id="KW-0812">Transmembrane</keyword>
<feature type="transmembrane region" description="Helical" evidence="1">
    <location>
        <begin position="151"/>
        <end position="172"/>
    </location>
</feature>
<dbReference type="AlphaFoldDB" id="A0A6A5Z706"/>
<feature type="domain" description="SigF-like NTF2-like" evidence="2">
    <location>
        <begin position="1"/>
        <end position="164"/>
    </location>
</feature>
<evidence type="ECO:0000313" key="3">
    <source>
        <dbReference type="EMBL" id="KAF2115230.1"/>
    </source>
</evidence>
<keyword evidence="1" id="KW-1133">Transmembrane helix</keyword>
<evidence type="ECO:0000259" key="2">
    <source>
        <dbReference type="Pfam" id="PF24840"/>
    </source>
</evidence>
<gene>
    <name evidence="3" type="ORF">BDV96DRAFT_599597</name>
</gene>
<dbReference type="PANTHER" id="PTHR35393">
    <property type="entry name" value="CHROMOSOME 1, WHOLE GENOME SHOTGUN SEQUENCE"/>
    <property type="match status" value="1"/>
</dbReference>
<dbReference type="Proteomes" id="UP000799770">
    <property type="component" value="Unassembled WGS sequence"/>
</dbReference>
<organism evidence="3 4">
    <name type="scientific">Lophiotrema nucula</name>
    <dbReference type="NCBI Taxonomy" id="690887"/>
    <lineage>
        <taxon>Eukaryota</taxon>
        <taxon>Fungi</taxon>
        <taxon>Dikarya</taxon>
        <taxon>Ascomycota</taxon>
        <taxon>Pezizomycotina</taxon>
        <taxon>Dothideomycetes</taxon>
        <taxon>Pleosporomycetidae</taxon>
        <taxon>Pleosporales</taxon>
        <taxon>Lophiotremataceae</taxon>
        <taxon>Lophiotrema</taxon>
    </lineage>
</organism>
<dbReference type="OrthoDB" id="2344312at2759"/>
<protein>
    <recommendedName>
        <fullName evidence="2">SigF-like NTF2-like domain-containing protein</fullName>
    </recommendedName>
</protein>
<evidence type="ECO:0000256" key="1">
    <source>
        <dbReference type="SAM" id="Phobius"/>
    </source>
</evidence>
<name>A0A6A5Z706_9PLEO</name>
<keyword evidence="1" id="KW-0472">Membrane</keyword>
<dbReference type="PANTHER" id="PTHR35393:SF1">
    <property type="entry name" value="SNOAL-LIKE DOMAIN-CONTAINING PROTEIN"/>
    <property type="match status" value="1"/>
</dbReference>
<evidence type="ECO:0000313" key="4">
    <source>
        <dbReference type="Proteomes" id="UP000799770"/>
    </source>
</evidence>
<reference evidence="3" key="1">
    <citation type="journal article" date="2020" name="Stud. Mycol.">
        <title>101 Dothideomycetes genomes: a test case for predicting lifestyles and emergence of pathogens.</title>
        <authorList>
            <person name="Haridas S."/>
            <person name="Albert R."/>
            <person name="Binder M."/>
            <person name="Bloem J."/>
            <person name="Labutti K."/>
            <person name="Salamov A."/>
            <person name="Andreopoulos B."/>
            <person name="Baker S."/>
            <person name="Barry K."/>
            <person name="Bills G."/>
            <person name="Bluhm B."/>
            <person name="Cannon C."/>
            <person name="Castanera R."/>
            <person name="Culley D."/>
            <person name="Daum C."/>
            <person name="Ezra D."/>
            <person name="Gonzalez J."/>
            <person name="Henrissat B."/>
            <person name="Kuo A."/>
            <person name="Liang C."/>
            <person name="Lipzen A."/>
            <person name="Lutzoni F."/>
            <person name="Magnuson J."/>
            <person name="Mondo S."/>
            <person name="Nolan M."/>
            <person name="Ohm R."/>
            <person name="Pangilinan J."/>
            <person name="Park H.-J."/>
            <person name="Ramirez L."/>
            <person name="Alfaro M."/>
            <person name="Sun H."/>
            <person name="Tritt A."/>
            <person name="Yoshinaga Y."/>
            <person name="Zwiers L.-H."/>
            <person name="Turgeon B."/>
            <person name="Goodwin S."/>
            <person name="Spatafora J."/>
            <person name="Crous P."/>
            <person name="Grigoriev I."/>
        </authorList>
    </citation>
    <scope>NUCLEOTIDE SEQUENCE</scope>
    <source>
        <strain evidence="3">CBS 627.86</strain>
    </source>
</reference>
<dbReference type="EMBL" id="ML977323">
    <property type="protein sequence ID" value="KAF2115230.1"/>
    <property type="molecule type" value="Genomic_DNA"/>
</dbReference>